<sequence length="68" mass="8013">MNKKVLIFLLFILPFALQLGLLPIMNRIHPIILGLPLLHFWLFAWIILTPVCTWGIYKVHQKEGRFES</sequence>
<accession>A0A0M0KW82</accession>
<dbReference type="RefSeq" id="WP_053402682.1">
    <property type="nucleotide sequence ID" value="NZ_LILC01000023.1"/>
</dbReference>
<proteinExistence type="predicted"/>
<evidence type="ECO:0008006" key="3">
    <source>
        <dbReference type="Google" id="ProtNLM"/>
    </source>
</evidence>
<dbReference type="EMBL" id="LILC01000023">
    <property type="protein sequence ID" value="KOO42882.1"/>
    <property type="molecule type" value="Genomic_DNA"/>
</dbReference>
<evidence type="ECO:0000313" key="1">
    <source>
        <dbReference type="EMBL" id="KOO42882.1"/>
    </source>
</evidence>
<evidence type="ECO:0000313" key="2">
    <source>
        <dbReference type="Proteomes" id="UP000037558"/>
    </source>
</evidence>
<dbReference type="Proteomes" id="UP000037558">
    <property type="component" value="Unassembled WGS sequence"/>
</dbReference>
<reference evidence="2" key="1">
    <citation type="submission" date="2015-08" db="EMBL/GenBank/DDBJ databases">
        <title>Fjat-14210 dsm16467.</title>
        <authorList>
            <person name="Liu B."/>
            <person name="Wang J."/>
            <person name="Zhu Y."/>
            <person name="Liu G."/>
            <person name="Chen Q."/>
            <person name="Chen Z."/>
            <person name="Lan J."/>
            <person name="Che J."/>
            <person name="Ge C."/>
            <person name="Shi H."/>
            <person name="Pan Z."/>
            <person name="Liu X."/>
        </authorList>
    </citation>
    <scope>NUCLEOTIDE SEQUENCE [LARGE SCALE GENOMIC DNA]</scope>
    <source>
        <strain evidence="2">DSM 16467</strain>
    </source>
</reference>
<gene>
    <name evidence="1" type="ORF">AMD01_17225</name>
</gene>
<dbReference type="PATRIC" id="fig|284581.3.peg.2952"/>
<keyword evidence="2" id="KW-1185">Reference proteome</keyword>
<organism evidence="1 2">
    <name type="scientific">Priestia koreensis</name>
    <dbReference type="NCBI Taxonomy" id="284581"/>
    <lineage>
        <taxon>Bacteria</taxon>
        <taxon>Bacillati</taxon>
        <taxon>Bacillota</taxon>
        <taxon>Bacilli</taxon>
        <taxon>Bacillales</taxon>
        <taxon>Bacillaceae</taxon>
        <taxon>Priestia</taxon>
    </lineage>
</organism>
<dbReference type="AlphaFoldDB" id="A0A0M0KW82"/>
<comment type="caution">
    <text evidence="1">The sequence shown here is derived from an EMBL/GenBank/DDBJ whole genome shotgun (WGS) entry which is preliminary data.</text>
</comment>
<protein>
    <recommendedName>
        <fullName evidence="3">DUF3311 domain-containing protein</fullName>
    </recommendedName>
</protein>
<dbReference type="InterPro" id="IPR021741">
    <property type="entry name" value="DUF3311"/>
</dbReference>
<name>A0A0M0KW82_9BACI</name>
<dbReference type="Pfam" id="PF11755">
    <property type="entry name" value="DUF3311"/>
    <property type="match status" value="1"/>
</dbReference>